<organism evidence="1 2">
    <name type="scientific">Nematocida parisii (strain ERTm3)</name>
    <name type="common">Nematode killer fungus</name>
    <dbReference type="NCBI Taxonomy" id="935791"/>
    <lineage>
        <taxon>Eukaryota</taxon>
        <taxon>Fungi</taxon>
        <taxon>Fungi incertae sedis</taxon>
        <taxon>Microsporidia</taxon>
        <taxon>Nematocida</taxon>
    </lineage>
</organism>
<dbReference type="AlphaFoldDB" id="I3EDQ7"/>
<name>I3EDQ7_NEMP3</name>
<dbReference type="OMA" id="QCHWSEC"/>
<evidence type="ECO:0000313" key="2">
    <source>
        <dbReference type="Proteomes" id="UP000002872"/>
    </source>
</evidence>
<dbReference type="VEuPathDB" id="MicrosporidiaDB:NEQG_02477"/>
<keyword evidence="2" id="KW-1185">Reference proteome</keyword>
<dbReference type="InParanoid" id="I3EDQ7"/>
<sequence>MKYLELESTATSIIGDIIEIKESAPGLNILFETYSLKMTRRERKSSRSRTYRSLSLMVSAALSLLFVDYDIRVGFRDLKIITSEECKATLTNKLFTMGITKSYEEMSGWIENVFSTIKQCAGEDSDIIRVDSRAGPFDQCHWSECIVVHGKALKRVVLFVVLYSSQLNSPIL</sequence>
<dbReference type="HOGENOM" id="CLU_1555689_0_0_1"/>
<dbReference type="EMBL" id="GL870883">
    <property type="protein sequence ID" value="EIJ87354.1"/>
    <property type="molecule type" value="Genomic_DNA"/>
</dbReference>
<proteinExistence type="predicted"/>
<reference evidence="1" key="1">
    <citation type="submission" date="2011-01" db="EMBL/GenBank/DDBJ databases">
        <title>The Genome Sequence of Nematocida parisii strain ERTm3.</title>
        <authorList>
            <consortium name="The Broad Institute Genome Sequencing Platform"/>
            <consortium name="The Broad Institute Genome Sequencing Center for Infectious Disease"/>
            <person name="Cuomo C."/>
            <person name="Troemel E."/>
            <person name="Young S.K."/>
            <person name="Zeng Q."/>
            <person name="Gargeya S."/>
            <person name="Fitzgerald M."/>
            <person name="Haas B."/>
            <person name="Abouelleil A."/>
            <person name="Alvarado L."/>
            <person name="Arachchi H.M."/>
            <person name="Berlin A."/>
            <person name="Chapman S.B."/>
            <person name="Gearin G."/>
            <person name="Goldberg J."/>
            <person name="Griggs A."/>
            <person name="Gujja S."/>
            <person name="Hansen M."/>
            <person name="Heiman D."/>
            <person name="Howarth C."/>
            <person name="Larimer J."/>
            <person name="Lui A."/>
            <person name="MacDonald P.J.P."/>
            <person name="McCowen C."/>
            <person name="Montmayeur A."/>
            <person name="Murphy C."/>
            <person name="Neiman D."/>
            <person name="Pearson M."/>
            <person name="Priest M."/>
            <person name="Roberts A."/>
            <person name="Saif S."/>
            <person name="Shea T."/>
            <person name="Sisk P."/>
            <person name="Stolte C."/>
            <person name="Sykes S."/>
            <person name="Wortman J."/>
            <person name="Nusbaum C."/>
            <person name="Birren B."/>
        </authorList>
    </citation>
    <scope>NUCLEOTIDE SEQUENCE</scope>
    <source>
        <strain evidence="1">ERTm3</strain>
    </source>
</reference>
<protein>
    <submittedName>
        <fullName evidence="1">Uncharacterized protein</fullName>
    </submittedName>
</protein>
<gene>
    <name evidence="1" type="ORF">NEQG_02477</name>
</gene>
<evidence type="ECO:0000313" key="1">
    <source>
        <dbReference type="EMBL" id="EIJ87354.1"/>
    </source>
</evidence>
<dbReference type="InterPro" id="IPR038564">
    <property type="entry name" value="Maf1_sf"/>
</dbReference>
<dbReference type="Proteomes" id="UP000002872">
    <property type="component" value="Unassembled WGS sequence"/>
</dbReference>
<dbReference type="Gene3D" id="3.40.1000.50">
    <property type="entry name" value="Repressor of RNA polymerase III transcription Maf1"/>
    <property type="match status" value="1"/>
</dbReference>
<accession>I3EDQ7</accession>
<dbReference type="OrthoDB" id="277029at2759"/>